<feature type="compositionally biased region" description="Basic and acidic residues" evidence="1">
    <location>
        <begin position="123"/>
        <end position="133"/>
    </location>
</feature>
<feature type="region of interest" description="Disordered" evidence="1">
    <location>
        <begin position="1"/>
        <end position="74"/>
    </location>
</feature>
<evidence type="ECO:0000313" key="2">
    <source>
        <dbReference type="EMBL" id="CAD7408350.1"/>
    </source>
</evidence>
<sequence>MSNIGTASREVMSRSGPPENTNEDYEQHRYGQQGGDESLWSPREHQCTEESGRAEEAMAGDPCGAEHSQGQEVEPRVPHSLLMSSDKMKSVSGFRHGGLAFHTFTRCLVRGIGKVELEEVNPHLRGGRGENHLGKTTPGSPDRDSNLDLPVLSSLAQHDKRFSQLRHRGGLHRCQAQEYQSSLSTDHFTSSPHTHLTTHAFYSLKLADIFVVGRCEEI</sequence>
<feature type="region of interest" description="Disordered" evidence="1">
    <location>
        <begin position="123"/>
        <end position="145"/>
    </location>
</feature>
<gene>
    <name evidence="2" type="ORF">TPSB3V08_LOCUS6321</name>
</gene>
<organism evidence="2">
    <name type="scientific">Timema poppense</name>
    <name type="common">Walking stick</name>
    <dbReference type="NCBI Taxonomy" id="170557"/>
    <lineage>
        <taxon>Eukaryota</taxon>
        <taxon>Metazoa</taxon>
        <taxon>Ecdysozoa</taxon>
        <taxon>Arthropoda</taxon>
        <taxon>Hexapoda</taxon>
        <taxon>Insecta</taxon>
        <taxon>Pterygota</taxon>
        <taxon>Neoptera</taxon>
        <taxon>Polyneoptera</taxon>
        <taxon>Phasmatodea</taxon>
        <taxon>Timematodea</taxon>
        <taxon>Timematoidea</taxon>
        <taxon>Timematidae</taxon>
        <taxon>Timema</taxon>
    </lineage>
</organism>
<reference evidence="2" key="1">
    <citation type="submission" date="2020-11" db="EMBL/GenBank/DDBJ databases">
        <authorList>
            <person name="Tran Van P."/>
        </authorList>
    </citation>
    <scope>NUCLEOTIDE SEQUENCE</scope>
</reference>
<dbReference type="AlphaFoldDB" id="A0A7R9H593"/>
<name>A0A7R9H593_TIMPO</name>
<proteinExistence type="predicted"/>
<dbReference type="EMBL" id="OD003666">
    <property type="protein sequence ID" value="CAD7408350.1"/>
    <property type="molecule type" value="Genomic_DNA"/>
</dbReference>
<protein>
    <submittedName>
        <fullName evidence="2">Uncharacterized protein</fullName>
    </submittedName>
</protein>
<evidence type="ECO:0000256" key="1">
    <source>
        <dbReference type="SAM" id="MobiDB-lite"/>
    </source>
</evidence>
<accession>A0A7R9H593</accession>
<feature type="compositionally biased region" description="Basic and acidic residues" evidence="1">
    <location>
        <begin position="42"/>
        <end position="56"/>
    </location>
</feature>